<evidence type="ECO:0000313" key="3">
    <source>
        <dbReference type="Proteomes" id="UP000638849"/>
    </source>
</evidence>
<comment type="caution">
    <text evidence="2">The sequence shown here is derived from an EMBL/GenBank/DDBJ whole genome shotgun (WGS) entry which is preliminary data.</text>
</comment>
<gene>
    <name evidence="2" type="ORF">JBF12_11925</name>
</gene>
<protein>
    <submittedName>
        <fullName evidence="2">Uncharacterized protein</fullName>
    </submittedName>
</protein>
<sequence length="88" mass="9118">MNGNHEASASSSAAYGFDMARALVVLGFIAATVILRIVAHMSVRDIVVLLSASGAIAVAVLVSASVRLRSRRLVHRFLQAALNNGAGS</sequence>
<organism evidence="2 3">
    <name type="scientific">Streptomyces javensis</name>
    <dbReference type="NCBI Taxonomy" id="114698"/>
    <lineage>
        <taxon>Bacteria</taxon>
        <taxon>Bacillati</taxon>
        <taxon>Actinomycetota</taxon>
        <taxon>Actinomycetes</taxon>
        <taxon>Kitasatosporales</taxon>
        <taxon>Streptomycetaceae</taxon>
        <taxon>Streptomyces</taxon>
        <taxon>Streptomyces violaceusniger group</taxon>
    </lineage>
</organism>
<dbReference type="Proteomes" id="UP000638849">
    <property type="component" value="Unassembled WGS sequence"/>
</dbReference>
<keyword evidence="1" id="KW-0812">Transmembrane</keyword>
<keyword evidence="1" id="KW-1133">Transmembrane helix</keyword>
<reference evidence="2 3" key="1">
    <citation type="submission" date="2020-12" db="EMBL/GenBank/DDBJ databases">
        <authorList>
            <person name="Kusuma A.B."/>
            <person name="Nouioui I."/>
            <person name="Goodfellow M."/>
        </authorList>
    </citation>
    <scope>NUCLEOTIDE SEQUENCE [LARGE SCALE GENOMIC DNA]</scope>
    <source>
        <strain evidence="2 3">DSM 41764</strain>
    </source>
</reference>
<keyword evidence="1" id="KW-0472">Membrane</keyword>
<keyword evidence="3" id="KW-1185">Reference proteome</keyword>
<feature type="transmembrane region" description="Helical" evidence="1">
    <location>
        <begin position="20"/>
        <end position="39"/>
    </location>
</feature>
<dbReference type="RefSeq" id="WP_198276816.1">
    <property type="nucleotide sequence ID" value="NZ_BAAAIF010000069.1"/>
</dbReference>
<evidence type="ECO:0000313" key="2">
    <source>
        <dbReference type="EMBL" id="MBI0313689.1"/>
    </source>
</evidence>
<proteinExistence type="predicted"/>
<feature type="transmembrane region" description="Helical" evidence="1">
    <location>
        <begin position="46"/>
        <end position="66"/>
    </location>
</feature>
<accession>A0ABS0R9S5</accession>
<dbReference type="EMBL" id="JAEEAQ010000083">
    <property type="protein sequence ID" value="MBI0313689.1"/>
    <property type="molecule type" value="Genomic_DNA"/>
</dbReference>
<evidence type="ECO:0000256" key="1">
    <source>
        <dbReference type="SAM" id="Phobius"/>
    </source>
</evidence>
<name>A0ABS0R9S5_9ACTN</name>